<evidence type="ECO:0008006" key="3">
    <source>
        <dbReference type="Google" id="ProtNLM"/>
    </source>
</evidence>
<evidence type="ECO:0000313" key="2">
    <source>
        <dbReference type="Proteomes" id="UP000831495"/>
    </source>
</evidence>
<dbReference type="Proteomes" id="UP000831495">
    <property type="component" value="Chromosome"/>
</dbReference>
<protein>
    <recommendedName>
        <fullName evidence="3">Alpha/beta hydrolase</fullName>
    </recommendedName>
</protein>
<proteinExistence type="predicted"/>
<accession>A0ABY4P8C9</accession>
<reference evidence="1" key="1">
    <citation type="journal article" date="2022" name="Int. J. Syst. Evol. Microbiol.">
        <title>Apilactobacillus apisilvae sp. nov., Nicolia spurrieriana gen. nov. sp. nov., Bombilactobacillus folatiphilus sp. nov. and Bombilactobacillus thymidiniphilus sp. nov., four new lactic acid bacterial isolates from stingless bees Tetragonula carbonaria and Austroplebeia australis.</title>
        <authorList>
            <person name="Oliphant S.A."/>
            <person name="Watson-Haigh N.S."/>
            <person name="Sumby K.M."/>
            <person name="Gardner J."/>
            <person name="Groom S."/>
            <person name="Jiranek V."/>
        </authorList>
    </citation>
    <scope>NUCLEOTIDE SEQUENCE</scope>
    <source>
        <strain evidence="1">SG4_D2</strain>
    </source>
</reference>
<name>A0ABY4P8C9_9LACO</name>
<organism evidence="1 2">
    <name type="scientific">Bombilactobacillus folatiphilus</name>
    <dbReference type="NCBI Taxonomy" id="2923362"/>
    <lineage>
        <taxon>Bacteria</taxon>
        <taxon>Bacillati</taxon>
        <taxon>Bacillota</taxon>
        <taxon>Bacilli</taxon>
        <taxon>Lactobacillales</taxon>
        <taxon>Lactobacillaceae</taxon>
        <taxon>Bombilactobacillus</taxon>
    </lineage>
</organism>
<sequence>MNAIIFHGSAPHATAKQFWYPNISRNLNSRGIATIVADLPRLDQEPLTETLFRECT</sequence>
<gene>
    <name evidence="1" type="ORF">MOO45_06835</name>
</gene>
<keyword evidence="2" id="KW-1185">Reference proteome</keyword>
<dbReference type="EMBL" id="CP093366">
    <property type="protein sequence ID" value="UQS81902.1"/>
    <property type="molecule type" value="Genomic_DNA"/>
</dbReference>
<evidence type="ECO:0000313" key="1">
    <source>
        <dbReference type="EMBL" id="UQS81902.1"/>
    </source>
</evidence>